<organism evidence="7 8">
    <name type="scientific">Pelobacter propionicus (strain DSM 2379 / NBRC 103807 / OttBd1)</name>
    <dbReference type="NCBI Taxonomy" id="338966"/>
    <lineage>
        <taxon>Bacteria</taxon>
        <taxon>Pseudomonadati</taxon>
        <taxon>Thermodesulfobacteriota</taxon>
        <taxon>Desulfuromonadia</taxon>
        <taxon>Desulfuromonadales</taxon>
        <taxon>Desulfuromonadaceae</taxon>
        <taxon>Pelobacter</taxon>
    </lineage>
</organism>
<dbReference type="eggNOG" id="COG2244">
    <property type="taxonomic scope" value="Bacteria"/>
</dbReference>
<keyword evidence="3 6" id="KW-0812">Transmembrane</keyword>
<evidence type="ECO:0000256" key="5">
    <source>
        <dbReference type="ARBA" id="ARBA00023136"/>
    </source>
</evidence>
<evidence type="ECO:0000256" key="4">
    <source>
        <dbReference type="ARBA" id="ARBA00022989"/>
    </source>
</evidence>
<protein>
    <submittedName>
        <fullName evidence="7">Polysaccharide biosynthesis protein</fullName>
    </submittedName>
</protein>
<evidence type="ECO:0000256" key="1">
    <source>
        <dbReference type="ARBA" id="ARBA00004651"/>
    </source>
</evidence>
<feature type="transmembrane region" description="Helical" evidence="6">
    <location>
        <begin position="213"/>
        <end position="232"/>
    </location>
</feature>
<accession>A1AUH3</accession>
<feature type="transmembrane region" description="Helical" evidence="6">
    <location>
        <begin position="118"/>
        <end position="136"/>
    </location>
</feature>
<reference evidence="7 8" key="1">
    <citation type="submission" date="2006-10" db="EMBL/GenBank/DDBJ databases">
        <title>Complete sequence of chromosome of Pelobacter propionicus DSM 2379.</title>
        <authorList>
            <consortium name="US DOE Joint Genome Institute"/>
            <person name="Copeland A."/>
            <person name="Lucas S."/>
            <person name="Lapidus A."/>
            <person name="Barry K."/>
            <person name="Detter J.C."/>
            <person name="Glavina del Rio T."/>
            <person name="Hammon N."/>
            <person name="Israni S."/>
            <person name="Dalin E."/>
            <person name="Tice H."/>
            <person name="Pitluck S."/>
            <person name="Saunders E."/>
            <person name="Brettin T."/>
            <person name="Bruce D."/>
            <person name="Han C."/>
            <person name="Tapia R."/>
            <person name="Schmutz J."/>
            <person name="Larimer F."/>
            <person name="Land M."/>
            <person name="Hauser L."/>
            <person name="Kyrpides N."/>
            <person name="Kim E."/>
            <person name="Lovley D."/>
            <person name="Richardson P."/>
        </authorList>
    </citation>
    <scope>NUCLEOTIDE SEQUENCE [LARGE SCALE GENOMIC DNA]</scope>
    <source>
        <strain evidence="8">DSM 2379 / NBRC 103807 / OttBd1</strain>
    </source>
</reference>
<dbReference type="KEGG" id="ppd:Ppro_3401"/>
<dbReference type="RefSeq" id="WP_011737210.1">
    <property type="nucleotide sequence ID" value="NC_008609.1"/>
</dbReference>
<feature type="transmembrane region" description="Helical" evidence="6">
    <location>
        <begin position="326"/>
        <end position="346"/>
    </location>
</feature>
<dbReference type="Proteomes" id="UP000006732">
    <property type="component" value="Chromosome"/>
</dbReference>
<dbReference type="Pfam" id="PF13440">
    <property type="entry name" value="Polysacc_synt_3"/>
    <property type="match status" value="1"/>
</dbReference>
<gene>
    <name evidence="7" type="ordered locus">Ppro_3401</name>
</gene>
<dbReference type="PANTHER" id="PTHR30250">
    <property type="entry name" value="PST FAMILY PREDICTED COLANIC ACID TRANSPORTER"/>
    <property type="match status" value="1"/>
</dbReference>
<evidence type="ECO:0000313" key="7">
    <source>
        <dbReference type="EMBL" id="ABL00994.1"/>
    </source>
</evidence>
<feature type="transmembrane region" description="Helical" evidence="6">
    <location>
        <begin position="177"/>
        <end position="201"/>
    </location>
</feature>
<evidence type="ECO:0000313" key="8">
    <source>
        <dbReference type="Proteomes" id="UP000006732"/>
    </source>
</evidence>
<feature type="transmembrane region" description="Helical" evidence="6">
    <location>
        <begin position="382"/>
        <end position="402"/>
    </location>
</feature>
<feature type="transmembrane region" description="Helical" evidence="6">
    <location>
        <begin position="294"/>
        <end position="314"/>
    </location>
</feature>
<keyword evidence="8" id="KW-1185">Reference proteome</keyword>
<name>A1AUH3_PELPD</name>
<evidence type="ECO:0000256" key="2">
    <source>
        <dbReference type="ARBA" id="ARBA00022475"/>
    </source>
</evidence>
<feature type="transmembrane region" description="Helical" evidence="6">
    <location>
        <begin position="238"/>
        <end position="260"/>
    </location>
</feature>
<dbReference type="GO" id="GO:0005886">
    <property type="term" value="C:plasma membrane"/>
    <property type="evidence" value="ECO:0007669"/>
    <property type="project" value="UniProtKB-SubCell"/>
</dbReference>
<keyword evidence="4 6" id="KW-1133">Transmembrane helix</keyword>
<proteinExistence type="predicted"/>
<feature type="transmembrane region" description="Helical" evidence="6">
    <location>
        <begin position="51"/>
        <end position="79"/>
    </location>
</feature>
<dbReference type="STRING" id="338966.Ppro_3401"/>
<evidence type="ECO:0000256" key="6">
    <source>
        <dbReference type="SAM" id="Phobius"/>
    </source>
</evidence>
<feature type="transmembrane region" description="Helical" evidence="6">
    <location>
        <begin position="91"/>
        <end position="112"/>
    </location>
</feature>
<feature type="transmembrane region" description="Helical" evidence="6">
    <location>
        <begin position="148"/>
        <end position="171"/>
    </location>
</feature>
<dbReference type="HOGENOM" id="CLU_661974_0_0_7"/>
<dbReference type="EMBL" id="CP000482">
    <property type="protein sequence ID" value="ABL00994.1"/>
    <property type="molecule type" value="Genomic_DNA"/>
</dbReference>
<dbReference type="InterPro" id="IPR050833">
    <property type="entry name" value="Poly_Biosynth_Transport"/>
</dbReference>
<dbReference type="PANTHER" id="PTHR30250:SF11">
    <property type="entry name" value="O-ANTIGEN TRANSPORTER-RELATED"/>
    <property type="match status" value="1"/>
</dbReference>
<comment type="subcellular location">
    <subcellularLocation>
        <location evidence="1">Cell membrane</location>
        <topology evidence="1">Multi-pass membrane protein</topology>
    </subcellularLocation>
</comment>
<feature type="transmembrane region" description="Helical" evidence="6">
    <location>
        <begin position="21"/>
        <end position="45"/>
    </location>
</feature>
<keyword evidence="2" id="KW-1003">Cell membrane</keyword>
<evidence type="ECO:0000256" key="3">
    <source>
        <dbReference type="ARBA" id="ARBA00022692"/>
    </source>
</evidence>
<dbReference type="AlphaFoldDB" id="A1AUH3"/>
<feature type="transmembrane region" description="Helical" evidence="6">
    <location>
        <begin position="358"/>
        <end position="376"/>
    </location>
</feature>
<sequence length="415" mass="46100">MSNFSWRRPFASAYFRSAGSYLGLKLVIFSLAGLASQFLLTRYLVKEDYGLIIWVATIIGLLSPFGLPGISTSITGAVAKGYDGNFRRGTWYEIIGSTFGGAVLLGISGYYYFWHNDLLRGGIFAVAGVLGPGLWLDTQQCYWNGKKNFKAIFWWSVPVRLVQLVATAIVLQVSPNLVVVFGVQTLIQVVANLAASFGIMLSGQANRELSSEYLSFGSYSTVLYFIGTFSVYFDKLVIGSYSGVKALAAFAVGELLYTYFYKTPSGILTQIFLPRQAEMPLQDAARWTQQRQKYLIAGMACICMLLAFVVPVVYPLFFTEKYSDSVFYAELFILCVFLGSPTFLSGTLIRAHALKKQATVVWLINTLSPLLFVPLFGKLMGVTGIILARGTSNFVLSIYYFYMINCCKKQKKVLH</sequence>
<keyword evidence="5 6" id="KW-0472">Membrane</keyword>